<protein>
    <recommendedName>
        <fullName evidence="3">Fe2OG dioxygenase domain-containing protein</fullName>
    </recommendedName>
</protein>
<comment type="caution">
    <text evidence="1">The sequence shown here is derived from an EMBL/GenBank/DDBJ whole genome shotgun (WGS) entry which is preliminary data.</text>
</comment>
<evidence type="ECO:0008006" key="3">
    <source>
        <dbReference type="Google" id="ProtNLM"/>
    </source>
</evidence>
<sequence length="375" mass="42125">MATAELLQQIQTGNLHKRILPQAYEAQIKPISETLNNVDINVEFDPKKHLAFTPDCLQTVKRTTMEELGAVCDDQISDIGVSAPFPLFTEEAVEIMRAEILREEVFSQWARVSFNSTTGLDCTIRGYAKPTCPFTYRAWTHPETVAAVSAMAGVELEVIMDYEVANVNVAMRSEDEAFNQKVSARRRSSLADKTDSDIPAVVGWHNDSYPFVCVLMLSDTTEMIGGETLIKTGSGEIVPAAGPAKGKATVLQGRKLTHLAALPVGYTERITTVTSYRAKDSTKPETSVLKTVKPENNFGSMYNEFYPEWISYRMKVISDRAMAIGEEFERRRRDGETFDKDAAFEKLKDLQAYLQHTWKEMEVTDEEYAAHYSKK</sequence>
<dbReference type="EMBL" id="JAEUBD010001504">
    <property type="protein sequence ID" value="KAH3659615.1"/>
    <property type="molecule type" value="Genomic_DNA"/>
</dbReference>
<dbReference type="AlphaFoldDB" id="A0A9P8SZ98"/>
<gene>
    <name evidence="1" type="ORF">OGATHE_005660</name>
</gene>
<dbReference type="Proteomes" id="UP000788993">
    <property type="component" value="Unassembled WGS sequence"/>
</dbReference>
<organism evidence="1 2">
    <name type="scientific">Ogataea polymorpha</name>
    <dbReference type="NCBI Taxonomy" id="460523"/>
    <lineage>
        <taxon>Eukaryota</taxon>
        <taxon>Fungi</taxon>
        <taxon>Dikarya</taxon>
        <taxon>Ascomycota</taxon>
        <taxon>Saccharomycotina</taxon>
        <taxon>Pichiomycetes</taxon>
        <taxon>Pichiales</taxon>
        <taxon>Pichiaceae</taxon>
        <taxon>Ogataea</taxon>
    </lineage>
</organism>
<accession>A0A9P8SZ98</accession>
<evidence type="ECO:0000313" key="1">
    <source>
        <dbReference type="EMBL" id="KAH3659615.1"/>
    </source>
</evidence>
<name>A0A9P8SZ98_9ASCO</name>
<keyword evidence="2" id="KW-1185">Reference proteome</keyword>
<reference evidence="1" key="1">
    <citation type="journal article" date="2021" name="Open Biol.">
        <title>Shared evolutionary footprints suggest mitochondrial oxidative damage underlies multiple complex I losses in fungi.</title>
        <authorList>
            <person name="Schikora-Tamarit M.A."/>
            <person name="Marcet-Houben M."/>
            <person name="Nosek J."/>
            <person name="Gabaldon T."/>
        </authorList>
    </citation>
    <scope>NUCLEOTIDE SEQUENCE</scope>
    <source>
        <strain evidence="1">NCAIM Y.01608</strain>
    </source>
</reference>
<dbReference type="PANTHER" id="PTHR41677">
    <property type="entry name" value="YALI0B19030P"/>
    <property type="match status" value="1"/>
</dbReference>
<reference evidence="1" key="2">
    <citation type="submission" date="2021-01" db="EMBL/GenBank/DDBJ databases">
        <authorList>
            <person name="Schikora-Tamarit M.A."/>
        </authorList>
    </citation>
    <scope>NUCLEOTIDE SEQUENCE</scope>
    <source>
        <strain evidence="1">NCAIM Y.01608</strain>
    </source>
</reference>
<evidence type="ECO:0000313" key="2">
    <source>
        <dbReference type="Proteomes" id="UP000788993"/>
    </source>
</evidence>
<dbReference type="PANTHER" id="PTHR41677:SF1">
    <property type="entry name" value="FE2OG DIOXYGENASE DOMAIN-CONTAINING PROTEIN"/>
    <property type="match status" value="1"/>
</dbReference>
<proteinExistence type="predicted"/>